<proteinExistence type="predicted"/>
<dbReference type="EMBL" id="LT670818">
    <property type="protein sequence ID" value="SHG13284.1"/>
    <property type="molecule type" value="Genomic_DNA"/>
</dbReference>
<sequence length="49" mass="5660">MCNCTSENLEIPDMVLTHHSGMTEEELRHFPKSSRILAWIFAMPAIQRS</sequence>
<accession>A0A1M5HBF9</accession>
<evidence type="ECO:0000313" key="2">
    <source>
        <dbReference type="Proteomes" id="UP000190675"/>
    </source>
</evidence>
<gene>
    <name evidence="1" type="ORF">SAMN05444169_0712</name>
</gene>
<name>A0A1M5HBF9_9BRAD</name>
<dbReference type="AlphaFoldDB" id="A0A1M5HBF9"/>
<protein>
    <submittedName>
        <fullName evidence="1">Uncharacterized protein</fullName>
    </submittedName>
</protein>
<dbReference type="Proteomes" id="UP000190675">
    <property type="component" value="Chromosome I"/>
</dbReference>
<evidence type="ECO:0000313" key="1">
    <source>
        <dbReference type="EMBL" id="SHG13284.1"/>
    </source>
</evidence>
<organism evidence="1 2">
    <name type="scientific">Bradyrhizobium erythrophlei</name>
    <dbReference type="NCBI Taxonomy" id="1437360"/>
    <lineage>
        <taxon>Bacteria</taxon>
        <taxon>Pseudomonadati</taxon>
        <taxon>Pseudomonadota</taxon>
        <taxon>Alphaproteobacteria</taxon>
        <taxon>Hyphomicrobiales</taxon>
        <taxon>Nitrobacteraceae</taxon>
        <taxon>Bradyrhizobium</taxon>
    </lineage>
</organism>
<reference evidence="1 2" key="1">
    <citation type="submission" date="2016-11" db="EMBL/GenBank/DDBJ databases">
        <authorList>
            <person name="Jaros S."/>
            <person name="Januszkiewicz K."/>
            <person name="Wedrychowicz H."/>
        </authorList>
    </citation>
    <scope>NUCLEOTIDE SEQUENCE [LARGE SCALE GENOMIC DNA]</scope>
    <source>
        <strain evidence="1 2">GAS242</strain>
    </source>
</reference>